<evidence type="ECO:0000313" key="2">
    <source>
        <dbReference type="EMBL" id="MDF3836112.1"/>
    </source>
</evidence>
<keyword evidence="3" id="KW-1185">Reference proteome</keyword>
<feature type="compositionally biased region" description="Basic and acidic residues" evidence="1">
    <location>
        <begin position="18"/>
        <end position="33"/>
    </location>
</feature>
<organism evidence="2 3">
    <name type="scientific">Cupriavidus basilensis</name>
    <dbReference type="NCBI Taxonomy" id="68895"/>
    <lineage>
        <taxon>Bacteria</taxon>
        <taxon>Pseudomonadati</taxon>
        <taxon>Pseudomonadota</taxon>
        <taxon>Betaproteobacteria</taxon>
        <taxon>Burkholderiales</taxon>
        <taxon>Burkholderiaceae</taxon>
        <taxon>Cupriavidus</taxon>
    </lineage>
</organism>
<feature type="region of interest" description="Disordered" evidence="1">
    <location>
        <begin position="1"/>
        <end position="56"/>
    </location>
</feature>
<protein>
    <submittedName>
        <fullName evidence="2">Uncharacterized protein</fullName>
    </submittedName>
</protein>
<proteinExistence type="predicted"/>
<comment type="caution">
    <text evidence="2">The sequence shown here is derived from an EMBL/GenBank/DDBJ whole genome shotgun (WGS) entry which is preliminary data.</text>
</comment>
<sequence>MSSPTGIASRVPDGATDWDSREKFSGSDMEHGRASGVKWTCPQHNPSVKPLGPDGPVNPQCRMNEYKPLILMPFPLSYFLGNVSKPLMRQRLTGRAPGLFTKLSTGTLDNLGRNAQPVDDFAAPPSDSAKG</sequence>
<reference evidence="2 3" key="1">
    <citation type="submission" date="2023-03" db="EMBL/GenBank/DDBJ databases">
        <title>Draft assemblies of triclosan tolerant bacteria isolated from returned activated sludge.</title>
        <authorList>
            <person name="Van Hamelsveld S."/>
        </authorList>
    </citation>
    <scope>NUCLEOTIDE SEQUENCE [LARGE SCALE GENOMIC DNA]</scope>
    <source>
        <strain evidence="2 3">GW210010_S58</strain>
    </source>
</reference>
<dbReference type="EMBL" id="JARJLM010000416">
    <property type="protein sequence ID" value="MDF3836112.1"/>
    <property type="molecule type" value="Genomic_DNA"/>
</dbReference>
<gene>
    <name evidence="2" type="ORF">P3W85_24625</name>
</gene>
<evidence type="ECO:0000313" key="3">
    <source>
        <dbReference type="Proteomes" id="UP001216674"/>
    </source>
</evidence>
<evidence type="ECO:0000256" key="1">
    <source>
        <dbReference type="SAM" id="MobiDB-lite"/>
    </source>
</evidence>
<accession>A0ABT6AV04</accession>
<feature type="region of interest" description="Disordered" evidence="1">
    <location>
        <begin position="104"/>
        <end position="131"/>
    </location>
</feature>
<dbReference type="Proteomes" id="UP001216674">
    <property type="component" value="Unassembled WGS sequence"/>
</dbReference>
<name>A0ABT6AV04_9BURK</name>
<dbReference type="RefSeq" id="WP_276266727.1">
    <property type="nucleotide sequence ID" value="NZ_JARJLM010000416.1"/>
</dbReference>